<organism evidence="1 2">
    <name type="scientific">Pristionchus entomophagus</name>
    <dbReference type="NCBI Taxonomy" id="358040"/>
    <lineage>
        <taxon>Eukaryota</taxon>
        <taxon>Metazoa</taxon>
        <taxon>Ecdysozoa</taxon>
        <taxon>Nematoda</taxon>
        <taxon>Chromadorea</taxon>
        <taxon>Rhabditida</taxon>
        <taxon>Rhabditina</taxon>
        <taxon>Diplogasteromorpha</taxon>
        <taxon>Diplogasteroidea</taxon>
        <taxon>Neodiplogasteridae</taxon>
        <taxon>Pristionchus</taxon>
    </lineage>
</organism>
<proteinExistence type="predicted"/>
<accession>A0AAV5UBM5</accession>
<protein>
    <submittedName>
        <fullName evidence="1">Uncharacterized protein</fullName>
    </submittedName>
</protein>
<feature type="non-terminal residue" evidence="1">
    <location>
        <position position="126"/>
    </location>
</feature>
<dbReference type="EMBL" id="BTSX01000006">
    <property type="protein sequence ID" value="GMT04309.1"/>
    <property type="molecule type" value="Genomic_DNA"/>
</dbReference>
<evidence type="ECO:0000313" key="1">
    <source>
        <dbReference type="EMBL" id="GMT04309.1"/>
    </source>
</evidence>
<dbReference type="Proteomes" id="UP001432027">
    <property type="component" value="Unassembled WGS sequence"/>
</dbReference>
<sequence length="126" mass="14944">DPVNSWSCSDKNGEVSFPRLKMREDNLYPHFEGPNHHYHDRSNGSFNIVIIGNSFAIYRFPWIFQSIDGHYSNLTVHIRHACMPTLKYRKNPSERGQFWKCDKFTDQVNEIVEDQKPEILIILQKY</sequence>
<feature type="non-terminal residue" evidence="1">
    <location>
        <position position="1"/>
    </location>
</feature>
<dbReference type="AlphaFoldDB" id="A0AAV5UBM5"/>
<gene>
    <name evidence="1" type="ORF">PENTCL1PPCAC_26483</name>
</gene>
<comment type="caution">
    <text evidence="1">The sequence shown here is derived from an EMBL/GenBank/DDBJ whole genome shotgun (WGS) entry which is preliminary data.</text>
</comment>
<name>A0AAV5UBM5_9BILA</name>
<keyword evidence="2" id="KW-1185">Reference proteome</keyword>
<evidence type="ECO:0000313" key="2">
    <source>
        <dbReference type="Proteomes" id="UP001432027"/>
    </source>
</evidence>
<reference evidence="1" key="1">
    <citation type="submission" date="2023-10" db="EMBL/GenBank/DDBJ databases">
        <title>Genome assembly of Pristionchus species.</title>
        <authorList>
            <person name="Yoshida K."/>
            <person name="Sommer R.J."/>
        </authorList>
    </citation>
    <scope>NUCLEOTIDE SEQUENCE</scope>
    <source>
        <strain evidence="1">RS0144</strain>
    </source>
</reference>